<dbReference type="AlphaFoldDB" id="A0A1H9G2R6"/>
<evidence type="ECO:0000256" key="1">
    <source>
        <dbReference type="SAM" id="MobiDB-lite"/>
    </source>
</evidence>
<sequence>MDGSTFETRYPVVLRFEGIGPEHLAGYEKHRKRKKDIQKRLAEGPHNPWRPTRHGPMREVILTVNKAWFDADPAAVFGEGVEHNQRIADFERLSIAWLKDVFVDDVIHARADLDEEAYHIHAVILPRVLVEMTRTDKKTGEKKVIATRQMLQPSKFDVIEHYERAQDSVGEWFSEIGLDRGERRKAAYRDAIAKGETPPPKRMHSKTRDWRRKKDRELAKRERDLETRSAAVEEKAAEAETIIEITEAVAQGAVDPSAQTAGGALIPVKGCEQDEVFLRAQRHAKFSPKGAARIAKVLRRRCPRGSSSGLNMICVSRRKRRNARRRTSKAQRMMPKS</sequence>
<protein>
    <recommendedName>
        <fullName evidence="4">Plasmid recombination enzyme</fullName>
    </recommendedName>
</protein>
<name>A0A1H9G2R6_9RHOB</name>
<keyword evidence="3" id="KW-1185">Reference proteome</keyword>
<gene>
    <name evidence="2" type="ORF">SAMN04488092_10713</name>
</gene>
<evidence type="ECO:0000313" key="2">
    <source>
        <dbReference type="EMBL" id="SEQ44253.1"/>
    </source>
</evidence>
<organism evidence="2 3">
    <name type="scientific">Thalassovita taeanensis</name>
    <dbReference type="NCBI Taxonomy" id="657014"/>
    <lineage>
        <taxon>Bacteria</taxon>
        <taxon>Pseudomonadati</taxon>
        <taxon>Pseudomonadota</taxon>
        <taxon>Alphaproteobacteria</taxon>
        <taxon>Rhodobacterales</taxon>
        <taxon>Roseobacteraceae</taxon>
        <taxon>Thalassovita</taxon>
    </lineage>
</organism>
<dbReference type="Proteomes" id="UP000198634">
    <property type="component" value="Unassembled WGS sequence"/>
</dbReference>
<feature type="region of interest" description="Disordered" evidence="1">
    <location>
        <begin position="317"/>
        <end position="337"/>
    </location>
</feature>
<feature type="region of interest" description="Disordered" evidence="1">
    <location>
        <begin position="35"/>
        <end position="54"/>
    </location>
</feature>
<dbReference type="EMBL" id="FOEP01000007">
    <property type="protein sequence ID" value="SEQ44253.1"/>
    <property type="molecule type" value="Genomic_DNA"/>
</dbReference>
<dbReference type="Gene3D" id="3.30.930.30">
    <property type="match status" value="1"/>
</dbReference>
<evidence type="ECO:0000313" key="3">
    <source>
        <dbReference type="Proteomes" id="UP000198634"/>
    </source>
</evidence>
<accession>A0A1H9G2R6</accession>
<reference evidence="2 3" key="1">
    <citation type="submission" date="2016-10" db="EMBL/GenBank/DDBJ databases">
        <authorList>
            <person name="de Groot N.N."/>
        </authorList>
    </citation>
    <scope>NUCLEOTIDE SEQUENCE [LARGE SCALE GENOMIC DNA]</scope>
    <source>
        <strain evidence="2 3">DSM 22007</strain>
    </source>
</reference>
<proteinExistence type="predicted"/>
<feature type="compositionally biased region" description="Basic residues" evidence="1">
    <location>
        <begin position="201"/>
        <end position="214"/>
    </location>
</feature>
<feature type="compositionally biased region" description="Basic residues" evidence="1">
    <location>
        <begin position="317"/>
        <end position="329"/>
    </location>
</feature>
<evidence type="ECO:0008006" key="4">
    <source>
        <dbReference type="Google" id="ProtNLM"/>
    </source>
</evidence>
<dbReference type="STRING" id="657014.SAMN04488092_10713"/>
<feature type="region of interest" description="Disordered" evidence="1">
    <location>
        <begin position="194"/>
        <end position="222"/>
    </location>
</feature>